<dbReference type="GO" id="GO:0005886">
    <property type="term" value="C:plasma membrane"/>
    <property type="evidence" value="ECO:0007669"/>
    <property type="project" value="UniProtKB-SubCell"/>
</dbReference>
<dbReference type="KEGG" id="fam:OYT1_ch0102"/>
<dbReference type="Proteomes" id="UP000033070">
    <property type="component" value="Chromosome"/>
</dbReference>
<dbReference type="Pfam" id="PF01809">
    <property type="entry name" value="YidD"/>
    <property type="match status" value="1"/>
</dbReference>
<protein>
    <recommendedName>
        <fullName evidence="1">Putative membrane protein insertion efficiency factor</fullName>
    </recommendedName>
</protein>
<evidence type="ECO:0000313" key="3">
    <source>
        <dbReference type="Proteomes" id="UP000033070"/>
    </source>
</evidence>
<comment type="subcellular location">
    <subcellularLocation>
        <location evidence="1">Cell membrane</location>
        <topology evidence="1">Peripheral membrane protein</topology>
        <orientation evidence="1">Cytoplasmic side</orientation>
    </subcellularLocation>
</comment>
<dbReference type="SMART" id="SM01234">
    <property type="entry name" value="Haemolytic"/>
    <property type="match status" value="1"/>
</dbReference>
<evidence type="ECO:0000313" key="2">
    <source>
        <dbReference type="EMBL" id="BBE49678.1"/>
    </source>
</evidence>
<name>A0A2Z6G892_9PROT</name>
<gene>
    <name evidence="2" type="ORF">OYT1_ch0102</name>
</gene>
<dbReference type="EMBL" id="AP018738">
    <property type="protein sequence ID" value="BBE49678.1"/>
    <property type="molecule type" value="Genomic_DNA"/>
</dbReference>
<dbReference type="AlphaFoldDB" id="A0A2Z6G892"/>
<evidence type="ECO:0000256" key="1">
    <source>
        <dbReference type="HAMAP-Rule" id="MF_00386"/>
    </source>
</evidence>
<keyword evidence="1" id="KW-1003">Cell membrane</keyword>
<comment type="similarity">
    <text evidence="1">Belongs to the UPF0161 family.</text>
</comment>
<sequence>MRWLLLKLIRGYQYAISPMFPPSCRFTPSCSCYASEAVEKHGALRGAWLAIKRVLRCNPWNDGGYDPVP</sequence>
<accession>A0A2Z6G892</accession>
<comment type="function">
    <text evidence="1">Could be involved in insertion of integral membrane proteins into the membrane.</text>
</comment>
<dbReference type="STRING" id="1188319.OYT1_00651"/>
<dbReference type="RefSeq" id="WP_088178188.1">
    <property type="nucleotide sequence ID" value="NZ_AP018738.1"/>
</dbReference>
<dbReference type="PANTHER" id="PTHR33383:SF1">
    <property type="entry name" value="MEMBRANE PROTEIN INSERTION EFFICIENCY FACTOR-RELATED"/>
    <property type="match status" value="1"/>
</dbReference>
<dbReference type="InterPro" id="IPR002696">
    <property type="entry name" value="Membr_insert_effic_factor_YidD"/>
</dbReference>
<dbReference type="PANTHER" id="PTHR33383">
    <property type="entry name" value="MEMBRANE PROTEIN INSERTION EFFICIENCY FACTOR-RELATED"/>
    <property type="match status" value="1"/>
</dbReference>
<keyword evidence="3" id="KW-1185">Reference proteome</keyword>
<keyword evidence="1" id="KW-0472">Membrane</keyword>
<dbReference type="NCBIfam" id="TIGR00278">
    <property type="entry name" value="membrane protein insertion efficiency factor YidD"/>
    <property type="match status" value="1"/>
</dbReference>
<reference evidence="2 3" key="1">
    <citation type="submission" date="2018-06" db="EMBL/GenBank/DDBJ databases">
        <title>OYT1 Genome Sequencing.</title>
        <authorList>
            <person name="Kato S."/>
            <person name="Itoh T."/>
            <person name="Ohkuma M."/>
        </authorList>
    </citation>
    <scope>NUCLEOTIDE SEQUENCE [LARGE SCALE GENOMIC DNA]</scope>
    <source>
        <strain evidence="2 3">OYT1</strain>
    </source>
</reference>
<dbReference type="HAMAP" id="MF_00386">
    <property type="entry name" value="UPF0161_YidD"/>
    <property type="match status" value="1"/>
</dbReference>
<organism evidence="2 3">
    <name type="scientific">Ferriphaselus amnicola</name>
    <dbReference type="NCBI Taxonomy" id="1188319"/>
    <lineage>
        <taxon>Bacteria</taxon>
        <taxon>Pseudomonadati</taxon>
        <taxon>Pseudomonadota</taxon>
        <taxon>Betaproteobacteria</taxon>
        <taxon>Nitrosomonadales</taxon>
        <taxon>Gallionellaceae</taxon>
        <taxon>Ferriphaselus</taxon>
    </lineage>
</organism>
<dbReference type="OrthoDB" id="9801753at2"/>
<proteinExistence type="inferred from homology"/>